<proteinExistence type="inferred from homology"/>
<evidence type="ECO:0000313" key="3">
    <source>
        <dbReference type="EMBL" id="MBK1810722.1"/>
    </source>
</evidence>
<dbReference type="InterPro" id="IPR002637">
    <property type="entry name" value="RdgB/HAM1"/>
</dbReference>
<dbReference type="PANTHER" id="PTHR11067:SF9">
    <property type="entry name" value="INOSINE TRIPHOSPHATE PYROPHOSPHATASE"/>
    <property type="match status" value="1"/>
</dbReference>
<sequence length="190" mass="21600">MDNTLIYVTGNSVKFDVARKTFANTEINVMQMKMDTPEIQSKSVQEVAMYSARWASKEINKPVIVTDCGFYIEALNGFPGPFIKYANEWFSADDFVNLVKDKNDRTIIIQDCLAYCHPELDPMVFTGTYRGRLANVASYNPGTSIEKVFIPEGFDVPISDIPEEAMISYWSNGEIMSKFKKYILENIRGL</sequence>
<evidence type="ECO:0000313" key="4">
    <source>
        <dbReference type="Proteomes" id="UP000596739"/>
    </source>
</evidence>
<comment type="similarity">
    <text evidence="1">Belongs to the HAM1 NTPase family.</text>
</comment>
<evidence type="ECO:0000256" key="2">
    <source>
        <dbReference type="ARBA" id="ARBA00022801"/>
    </source>
</evidence>
<dbReference type="Proteomes" id="UP000596739">
    <property type="component" value="Unassembled WGS sequence"/>
</dbReference>
<comment type="caution">
    <text evidence="3">The sequence shown here is derived from an EMBL/GenBank/DDBJ whole genome shotgun (WGS) entry which is preliminary data.</text>
</comment>
<dbReference type="SUPFAM" id="SSF52972">
    <property type="entry name" value="ITPase-like"/>
    <property type="match status" value="1"/>
</dbReference>
<reference evidence="4" key="1">
    <citation type="submission" date="2021-01" db="EMBL/GenBank/DDBJ databases">
        <title>Genome public.</title>
        <authorList>
            <person name="Liu C."/>
            <person name="Sun Q."/>
        </authorList>
    </citation>
    <scope>NUCLEOTIDE SEQUENCE [LARGE SCALE GENOMIC DNA]</scope>
    <source>
        <strain evidence="4">YIM B02505</strain>
    </source>
</reference>
<keyword evidence="4" id="KW-1185">Reference proteome</keyword>
<protein>
    <submittedName>
        <fullName evidence="3">Uncharacterized protein</fullName>
    </submittedName>
</protein>
<name>A0ABS1EMX8_9CLOT</name>
<accession>A0ABS1EMX8</accession>
<evidence type="ECO:0000256" key="1">
    <source>
        <dbReference type="ARBA" id="ARBA00008023"/>
    </source>
</evidence>
<dbReference type="RefSeq" id="WP_200268242.1">
    <property type="nucleotide sequence ID" value="NZ_JAENHN010000027.1"/>
</dbReference>
<dbReference type="EMBL" id="JAENHN010000027">
    <property type="protein sequence ID" value="MBK1810722.1"/>
    <property type="molecule type" value="Genomic_DNA"/>
</dbReference>
<dbReference type="Pfam" id="PF01725">
    <property type="entry name" value="Ham1p_like"/>
    <property type="match status" value="1"/>
</dbReference>
<dbReference type="InterPro" id="IPR029001">
    <property type="entry name" value="ITPase-like_fam"/>
</dbReference>
<organism evidence="3 4">
    <name type="scientific">Clostridium yunnanense</name>
    <dbReference type="NCBI Taxonomy" id="2800325"/>
    <lineage>
        <taxon>Bacteria</taxon>
        <taxon>Bacillati</taxon>
        <taxon>Bacillota</taxon>
        <taxon>Clostridia</taxon>
        <taxon>Eubacteriales</taxon>
        <taxon>Clostridiaceae</taxon>
        <taxon>Clostridium</taxon>
    </lineage>
</organism>
<dbReference type="Gene3D" id="3.90.950.10">
    <property type="match status" value="1"/>
</dbReference>
<dbReference type="PANTHER" id="PTHR11067">
    <property type="entry name" value="INOSINE TRIPHOSPHATE PYROPHOSPHATASE/HAM1 PROTEIN"/>
    <property type="match status" value="1"/>
</dbReference>
<gene>
    <name evidence="3" type="ORF">JHL18_08735</name>
</gene>
<keyword evidence="2" id="KW-0378">Hydrolase</keyword>